<dbReference type="Gene3D" id="3.90.780.10">
    <property type="entry name" value="5'-Nucleotidase, C-terminal domain"/>
    <property type="match status" value="1"/>
</dbReference>
<dbReference type="GO" id="GO:0000166">
    <property type="term" value="F:nucleotide binding"/>
    <property type="evidence" value="ECO:0007669"/>
    <property type="project" value="UniProtKB-KW"/>
</dbReference>
<dbReference type="AlphaFoldDB" id="A0A1J1HMS0"/>
<evidence type="ECO:0000313" key="17">
    <source>
        <dbReference type="Proteomes" id="UP000183832"/>
    </source>
</evidence>
<feature type="non-terminal residue" evidence="16">
    <location>
        <position position="1"/>
    </location>
</feature>
<dbReference type="Pfam" id="PF00149">
    <property type="entry name" value="Metallophos"/>
    <property type="match status" value="1"/>
</dbReference>
<accession>A0A1J1HMS0</accession>
<reference evidence="16 17" key="1">
    <citation type="submission" date="2015-04" db="EMBL/GenBank/DDBJ databases">
        <authorList>
            <person name="Syromyatnikov M.Y."/>
            <person name="Popov V.N."/>
        </authorList>
    </citation>
    <scope>NUCLEOTIDE SEQUENCE [LARGE SCALE GENOMIC DNA]</scope>
</reference>
<dbReference type="GO" id="GO:0004050">
    <property type="term" value="F:apyrase activity"/>
    <property type="evidence" value="ECO:0007669"/>
    <property type="project" value="UniProtKB-EC"/>
</dbReference>
<dbReference type="InterPro" id="IPR006179">
    <property type="entry name" value="5_nucleotidase/apyrase"/>
</dbReference>
<keyword evidence="4" id="KW-1201">Platelet aggregation inhibiting toxin</keyword>
<dbReference type="GO" id="GO:0090729">
    <property type="term" value="F:toxin activity"/>
    <property type="evidence" value="ECO:0007669"/>
    <property type="project" value="UniProtKB-KW"/>
</dbReference>
<dbReference type="Proteomes" id="UP000183832">
    <property type="component" value="Unassembled WGS sequence"/>
</dbReference>
<protein>
    <recommendedName>
        <fullName evidence="3">apyrase</fullName>
        <ecNumber evidence="3">3.6.1.5</ecNumber>
    </recommendedName>
</protein>
<evidence type="ECO:0000259" key="14">
    <source>
        <dbReference type="Pfam" id="PF00149"/>
    </source>
</evidence>
<dbReference type="PANTHER" id="PTHR11575">
    <property type="entry name" value="5'-NUCLEOTIDASE-RELATED"/>
    <property type="match status" value="1"/>
</dbReference>
<keyword evidence="10 13" id="KW-0378">Hydrolase</keyword>
<dbReference type="Gene3D" id="3.60.21.10">
    <property type="match status" value="1"/>
</dbReference>
<keyword evidence="5" id="KW-0964">Secreted</keyword>
<comment type="subcellular location">
    <subcellularLocation>
        <location evidence="1">Secreted</location>
    </subcellularLocation>
</comment>
<keyword evidence="7" id="KW-0479">Metal-binding</keyword>
<evidence type="ECO:0000256" key="13">
    <source>
        <dbReference type="RuleBase" id="RU362119"/>
    </source>
</evidence>
<keyword evidence="17" id="KW-1185">Reference proteome</keyword>
<dbReference type="EMBL" id="CVRI01000012">
    <property type="protein sequence ID" value="CRK89351.1"/>
    <property type="molecule type" value="Genomic_DNA"/>
</dbReference>
<evidence type="ECO:0000256" key="8">
    <source>
        <dbReference type="ARBA" id="ARBA00022729"/>
    </source>
</evidence>
<keyword evidence="6" id="KW-0800">Toxin</keyword>
<evidence type="ECO:0000256" key="3">
    <source>
        <dbReference type="ARBA" id="ARBA00012148"/>
    </source>
</evidence>
<evidence type="ECO:0000256" key="12">
    <source>
        <dbReference type="ARBA" id="ARBA00023240"/>
    </source>
</evidence>
<evidence type="ECO:0000256" key="5">
    <source>
        <dbReference type="ARBA" id="ARBA00022525"/>
    </source>
</evidence>
<dbReference type="SUPFAM" id="SSF56300">
    <property type="entry name" value="Metallo-dependent phosphatases"/>
    <property type="match status" value="1"/>
</dbReference>
<dbReference type="InterPro" id="IPR006146">
    <property type="entry name" value="5'-Nucleotdase_CS"/>
</dbReference>
<dbReference type="InterPro" id="IPR008334">
    <property type="entry name" value="5'-Nucleotdase_C"/>
</dbReference>
<dbReference type="InterPro" id="IPR036907">
    <property type="entry name" value="5'-Nucleotdase_C_sf"/>
</dbReference>
<proteinExistence type="inferred from homology"/>
<dbReference type="FunFam" id="3.60.21.10:FF:000020">
    <property type="entry name" value="NT5E isoform 4"/>
    <property type="match status" value="1"/>
</dbReference>
<organism evidence="16 17">
    <name type="scientific">Clunio marinus</name>
    <dbReference type="NCBI Taxonomy" id="568069"/>
    <lineage>
        <taxon>Eukaryota</taxon>
        <taxon>Metazoa</taxon>
        <taxon>Ecdysozoa</taxon>
        <taxon>Arthropoda</taxon>
        <taxon>Hexapoda</taxon>
        <taxon>Insecta</taxon>
        <taxon>Pterygota</taxon>
        <taxon>Neoptera</taxon>
        <taxon>Endopterygota</taxon>
        <taxon>Diptera</taxon>
        <taxon>Nematocera</taxon>
        <taxon>Chironomoidea</taxon>
        <taxon>Chironomidae</taxon>
        <taxon>Clunio</taxon>
    </lineage>
</organism>
<dbReference type="OrthoDB" id="7722975at2759"/>
<dbReference type="InterPro" id="IPR004843">
    <property type="entry name" value="Calcineurin-like_PHP"/>
</dbReference>
<sequence length="563" mass="62535">ILLLIVAGDWSKMKILWTVVLFVSLASSIDTNSVDVVRKDIDDSWFPVNIIHINDFHARFEEITPQSNTCNPETTTCVGGYARVVTKVKELLEVNRDNNPLYLNAGDNFQGTLWYNIGRWNVTVQFLNMLKADAMTIGNHEFDHDIEGVVPFLEQIESPVVIANVEDSQEPTFQGKYTKSVVIDKYDRKIGIIGAILRTTNNIAKTGQLAFTNEAQAVREEAERLKAEGVDIIIVLSHCGLDRDREIANFGGPNIDLIVGGHSHSFLWSGDDLPSVDRPADSYPVEVVQEDGHKVLIVQASAYTKYVGDITLYFDDEGIVQHWEGAPHFLGNDVTPDAEVMQALQPWKEIVDLSGKRVVGSLKFMASSSGCYQRECLMGTLQAESMLHSLIESDDQGWAYATMAMTNAGGVRGPLSPGLLTYSDLVTTTPFENTVDTLEVQGRYIKEALENAVRFNDSTSLLQTAGMKIVYNLGNAAYARIVTLEVLCRVCDVPKFEAIESDTWYRLAINGFLLVNGDNYAMIRDNARNHKIGAIDIDALTKYVEDNSPINLITPRGRMTIIQ</sequence>
<feature type="domain" description="Calcineurin-like phosphoesterase" evidence="14">
    <location>
        <begin position="49"/>
        <end position="265"/>
    </location>
</feature>
<dbReference type="STRING" id="568069.A0A1J1HMS0"/>
<dbReference type="GO" id="GO:0008253">
    <property type="term" value="F:5'-nucleotidase activity"/>
    <property type="evidence" value="ECO:0007669"/>
    <property type="project" value="TreeGrafter"/>
</dbReference>
<dbReference type="CDD" id="cd07409">
    <property type="entry name" value="MPP_CD73_N"/>
    <property type="match status" value="1"/>
</dbReference>
<dbReference type="Pfam" id="PF02872">
    <property type="entry name" value="5_nucleotid_C"/>
    <property type="match status" value="1"/>
</dbReference>
<evidence type="ECO:0000256" key="6">
    <source>
        <dbReference type="ARBA" id="ARBA00022656"/>
    </source>
</evidence>
<feature type="domain" description="5'-Nucleotidase C-terminal" evidence="15">
    <location>
        <begin position="359"/>
        <end position="523"/>
    </location>
</feature>
<evidence type="ECO:0000256" key="4">
    <source>
        <dbReference type="ARBA" id="ARBA00022442"/>
    </source>
</evidence>
<dbReference type="SUPFAM" id="SSF55816">
    <property type="entry name" value="5'-nucleotidase (syn. UDP-sugar hydrolase), C-terminal domain"/>
    <property type="match status" value="1"/>
</dbReference>
<name>A0A1J1HMS0_9DIPT</name>
<dbReference type="EC" id="3.6.1.5" evidence="3"/>
<keyword evidence="8 13" id="KW-0732">Signal</keyword>
<dbReference type="PANTHER" id="PTHR11575:SF32">
    <property type="entry name" value="APYRASE-LIKE PROTEIN"/>
    <property type="match status" value="1"/>
</dbReference>
<dbReference type="PROSITE" id="PS00785">
    <property type="entry name" value="5_NUCLEOTIDASE_1"/>
    <property type="match status" value="1"/>
</dbReference>
<dbReference type="GO" id="GO:0006196">
    <property type="term" value="P:AMP catabolic process"/>
    <property type="evidence" value="ECO:0007669"/>
    <property type="project" value="TreeGrafter"/>
</dbReference>
<evidence type="ECO:0000256" key="7">
    <source>
        <dbReference type="ARBA" id="ARBA00022723"/>
    </source>
</evidence>
<feature type="chain" id="PRO_5011810466" description="apyrase" evidence="13">
    <location>
        <begin position="29"/>
        <end position="563"/>
    </location>
</feature>
<evidence type="ECO:0000256" key="2">
    <source>
        <dbReference type="ARBA" id="ARBA00006654"/>
    </source>
</evidence>
<dbReference type="GO" id="GO:0046872">
    <property type="term" value="F:metal ion binding"/>
    <property type="evidence" value="ECO:0007669"/>
    <property type="project" value="UniProtKB-KW"/>
</dbReference>
<evidence type="ECO:0000259" key="15">
    <source>
        <dbReference type="Pfam" id="PF02872"/>
    </source>
</evidence>
<dbReference type="PRINTS" id="PR01607">
    <property type="entry name" value="APYRASEFAMLY"/>
</dbReference>
<keyword evidence="12" id="KW-1199">Hemostasis impairing toxin</keyword>
<evidence type="ECO:0000256" key="1">
    <source>
        <dbReference type="ARBA" id="ARBA00004613"/>
    </source>
</evidence>
<dbReference type="GO" id="GO:0005886">
    <property type="term" value="C:plasma membrane"/>
    <property type="evidence" value="ECO:0007669"/>
    <property type="project" value="TreeGrafter"/>
</dbReference>
<keyword evidence="9 13" id="KW-0547">Nucleotide-binding</keyword>
<evidence type="ECO:0000313" key="16">
    <source>
        <dbReference type="EMBL" id="CRK89351.1"/>
    </source>
</evidence>
<comment type="similarity">
    <text evidence="2 13">Belongs to the 5'-nucleotidase family.</text>
</comment>
<evidence type="ECO:0000256" key="11">
    <source>
        <dbReference type="ARBA" id="ARBA00023180"/>
    </source>
</evidence>
<keyword evidence="11" id="KW-0325">Glycoprotein</keyword>
<dbReference type="InterPro" id="IPR029052">
    <property type="entry name" value="Metallo-depent_PP-like"/>
</dbReference>
<dbReference type="GO" id="GO:0005576">
    <property type="term" value="C:extracellular region"/>
    <property type="evidence" value="ECO:0007669"/>
    <property type="project" value="UniProtKB-SubCell"/>
</dbReference>
<evidence type="ECO:0000256" key="9">
    <source>
        <dbReference type="ARBA" id="ARBA00022741"/>
    </source>
</evidence>
<evidence type="ECO:0000256" key="10">
    <source>
        <dbReference type="ARBA" id="ARBA00022801"/>
    </source>
</evidence>
<feature type="signal peptide" evidence="13">
    <location>
        <begin position="1"/>
        <end position="28"/>
    </location>
</feature>
<gene>
    <name evidence="16" type="primary">putative Apyrase</name>
    <name evidence="16" type="ORF">CLUMA_CG003109</name>
</gene>